<dbReference type="OrthoDB" id="10261632at2759"/>
<dbReference type="Pfam" id="PF04100">
    <property type="entry name" value="Vps53_N"/>
    <property type="match status" value="1"/>
</dbReference>
<sequence length="548" mass="62090">MGKSTFEAENETFTEENGENPLPVCVSPEVQNTIDKVLSSEDPLDKADFNSIEYINGIFPSEQSLSNIDDVLNRMKAKIRQLDEEIRIVVRGQNTVEKAGKESLEEAKHVISLLTARIIEMKAQAKKSEEMVNEITCDIKQLDNAKKNLTSSIIMLNNLHILVEGVDKLEEATSKREYAQVAAVLQSVIDVLNQLEKHKHIPHIRVLATKVENIRIKLSEQIVSDFHVTIEGPNSKHSVSQNQLRLLAEACLVVSSLDLKVKNDILNWFVNLELLEYKALFQENQDIAWLDKIEKRYNWLKKHLMEFEDRFGRMFPIDWEVSECIAVEFCKITANELSKVMCNRQSEINVKLLLYAIGKTVVFENLLSQRFAHSTFEDSKRVIFPGLISNCFEQHLHIYVEAQSENLSKLIEQFVDEYQKSKKADIVNAEVLSSAGILFTQYKHCLVQCVQLSTRKPLVSLATTFQKYLREYAHKILQNNLPRVGVSSISASAISSSGGVLSAATSAAGILQSFLKEGDTTRYSKNELCQICSILLTSNYCLETIQQL</sequence>
<dbReference type="STRING" id="299467.A0A443SA28"/>
<reference evidence="4 5" key="1">
    <citation type="journal article" date="2018" name="Gigascience">
        <title>Genomes of trombidid mites reveal novel predicted allergens and laterally-transferred genes associated with secondary metabolism.</title>
        <authorList>
            <person name="Dong X."/>
            <person name="Chaisiri K."/>
            <person name="Xia D."/>
            <person name="Armstrong S.D."/>
            <person name="Fang Y."/>
            <person name="Donnelly M.J."/>
            <person name="Kadowaki T."/>
            <person name="McGarry J.W."/>
            <person name="Darby A.C."/>
            <person name="Makepeace B.L."/>
        </authorList>
    </citation>
    <scope>NUCLEOTIDE SEQUENCE [LARGE SCALE GENOMIC DNA]</scope>
    <source>
        <strain evidence="4">UoL-UT</strain>
    </source>
</reference>
<dbReference type="InterPro" id="IPR007234">
    <property type="entry name" value="Vps53_N"/>
</dbReference>
<dbReference type="GO" id="GO:0042147">
    <property type="term" value="P:retrograde transport, endosome to Golgi"/>
    <property type="evidence" value="ECO:0007669"/>
    <property type="project" value="InterPro"/>
</dbReference>
<keyword evidence="1" id="KW-0175">Coiled coil</keyword>
<feature type="domain" description="Vps53 N-terminal" evidence="3">
    <location>
        <begin position="48"/>
        <end position="418"/>
    </location>
</feature>
<evidence type="ECO:0000256" key="2">
    <source>
        <dbReference type="SAM" id="MobiDB-lite"/>
    </source>
</evidence>
<dbReference type="EMBL" id="NCKV01005024">
    <property type="protein sequence ID" value="RWS24324.1"/>
    <property type="molecule type" value="Genomic_DNA"/>
</dbReference>
<feature type="coiled-coil region" evidence="1">
    <location>
        <begin position="65"/>
        <end position="145"/>
    </location>
</feature>
<dbReference type="InterPro" id="IPR039766">
    <property type="entry name" value="Vps53"/>
</dbReference>
<feature type="compositionally biased region" description="Acidic residues" evidence="2">
    <location>
        <begin position="8"/>
        <end position="18"/>
    </location>
</feature>
<dbReference type="PANTHER" id="PTHR12820:SF0">
    <property type="entry name" value="VACUOLAR PROTEIN SORTING-ASSOCIATED PROTEIN 53 HOMOLOG"/>
    <property type="match status" value="1"/>
</dbReference>
<dbReference type="GO" id="GO:0000938">
    <property type="term" value="C:GARP complex"/>
    <property type="evidence" value="ECO:0007669"/>
    <property type="project" value="InterPro"/>
</dbReference>
<keyword evidence="5" id="KW-1185">Reference proteome</keyword>
<evidence type="ECO:0000256" key="1">
    <source>
        <dbReference type="SAM" id="Coils"/>
    </source>
</evidence>
<evidence type="ECO:0000313" key="4">
    <source>
        <dbReference type="EMBL" id="RWS24324.1"/>
    </source>
</evidence>
<dbReference type="Proteomes" id="UP000288716">
    <property type="component" value="Unassembled WGS sequence"/>
</dbReference>
<feature type="non-terminal residue" evidence="4">
    <location>
        <position position="548"/>
    </location>
</feature>
<name>A0A443SA28_9ACAR</name>
<accession>A0A443SA28</accession>
<feature type="region of interest" description="Disordered" evidence="2">
    <location>
        <begin position="1"/>
        <end position="22"/>
    </location>
</feature>
<gene>
    <name evidence="4" type="ORF">B4U80_01999</name>
</gene>
<dbReference type="VEuPathDB" id="VectorBase:LDEU007715"/>
<proteinExistence type="predicted"/>
<evidence type="ECO:0000313" key="5">
    <source>
        <dbReference type="Proteomes" id="UP000288716"/>
    </source>
</evidence>
<evidence type="ECO:0000259" key="3">
    <source>
        <dbReference type="Pfam" id="PF04100"/>
    </source>
</evidence>
<dbReference type="PANTHER" id="PTHR12820">
    <property type="entry name" value="VACUOLAR SORTING PROTEIN 53"/>
    <property type="match status" value="1"/>
</dbReference>
<protein>
    <submittedName>
        <fullName evidence="4">Vacuolar protein sorting-associated protein 53-like protein</fullName>
    </submittedName>
</protein>
<comment type="caution">
    <text evidence="4">The sequence shown here is derived from an EMBL/GenBank/DDBJ whole genome shotgun (WGS) entry which is preliminary data.</text>
</comment>
<dbReference type="GO" id="GO:0005829">
    <property type="term" value="C:cytosol"/>
    <property type="evidence" value="ECO:0007669"/>
    <property type="project" value="GOC"/>
</dbReference>
<organism evidence="4 5">
    <name type="scientific">Leptotrombidium deliense</name>
    <dbReference type="NCBI Taxonomy" id="299467"/>
    <lineage>
        <taxon>Eukaryota</taxon>
        <taxon>Metazoa</taxon>
        <taxon>Ecdysozoa</taxon>
        <taxon>Arthropoda</taxon>
        <taxon>Chelicerata</taxon>
        <taxon>Arachnida</taxon>
        <taxon>Acari</taxon>
        <taxon>Acariformes</taxon>
        <taxon>Trombidiformes</taxon>
        <taxon>Prostigmata</taxon>
        <taxon>Anystina</taxon>
        <taxon>Parasitengona</taxon>
        <taxon>Trombiculoidea</taxon>
        <taxon>Trombiculidae</taxon>
        <taxon>Leptotrombidium</taxon>
    </lineage>
</organism>
<dbReference type="AlphaFoldDB" id="A0A443SA28"/>